<name>A0A1E7Y1I3_BIFAD</name>
<accession>A0A1E7Y1I3</accession>
<proteinExistence type="predicted"/>
<dbReference type="GO" id="GO:0003677">
    <property type="term" value="F:DNA binding"/>
    <property type="evidence" value="ECO:0007669"/>
    <property type="project" value="UniProtKB-KW"/>
</dbReference>
<dbReference type="EMBL" id="CP028341">
    <property type="protein sequence ID" value="AVT46145.1"/>
    <property type="molecule type" value="Genomic_DNA"/>
</dbReference>
<dbReference type="EMBL" id="MAXD01000002">
    <property type="protein sequence ID" value="OFA35472.1"/>
    <property type="molecule type" value="Genomic_DNA"/>
</dbReference>
<dbReference type="Pfam" id="PF12728">
    <property type="entry name" value="HTH_17"/>
    <property type="match status" value="1"/>
</dbReference>
<organism evidence="3 4">
    <name type="scientific">Bifidobacterium adolescentis</name>
    <dbReference type="NCBI Taxonomy" id="1680"/>
    <lineage>
        <taxon>Bacteria</taxon>
        <taxon>Bacillati</taxon>
        <taxon>Actinomycetota</taxon>
        <taxon>Actinomycetes</taxon>
        <taxon>Bifidobacteriales</taxon>
        <taxon>Bifidobacteriaceae</taxon>
        <taxon>Bifidobacterium</taxon>
    </lineage>
</organism>
<evidence type="ECO:0000313" key="3">
    <source>
        <dbReference type="EMBL" id="OFA35472.1"/>
    </source>
</evidence>
<evidence type="ECO:0000313" key="4">
    <source>
        <dbReference type="Proteomes" id="UP000175684"/>
    </source>
</evidence>
<dbReference type="Proteomes" id="UP000175684">
    <property type="component" value="Unassembled WGS sequence"/>
</dbReference>
<reference evidence="3 4" key="1">
    <citation type="submission" date="2016-07" db="EMBL/GenBank/DDBJ databases">
        <title>Draft Genome Sequence of Bifidobacterium adolescentis strain Km 4.</title>
        <authorList>
            <person name="Danilenko V.N."/>
        </authorList>
    </citation>
    <scope>NUCLEOTIDE SEQUENCE [LARGE SCALE GENOMIC DNA]</scope>
    <source>
        <strain evidence="3 4">Km 4</strain>
    </source>
</reference>
<keyword evidence="2" id="KW-0238">DNA-binding</keyword>
<evidence type="ECO:0000259" key="1">
    <source>
        <dbReference type="Pfam" id="PF12728"/>
    </source>
</evidence>
<reference evidence="2 5" key="2">
    <citation type="submission" date="2018-03" db="EMBL/GenBank/DDBJ databases">
        <authorList>
            <person name="Keele B.F."/>
        </authorList>
    </citation>
    <scope>NUCLEOTIDE SEQUENCE [LARGE SCALE GENOMIC DNA]</scope>
    <source>
        <strain evidence="2 5">1-11</strain>
    </source>
</reference>
<dbReference type="Proteomes" id="UP000241454">
    <property type="component" value="Chromosome"/>
</dbReference>
<dbReference type="AlphaFoldDB" id="A0A1E7Y1I3"/>
<evidence type="ECO:0000313" key="5">
    <source>
        <dbReference type="Proteomes" id="UP000241454"/>
    </source>
</evidence>
<feature type="domain" description="Helix-turn-helix" evidence="1">
    <location>
        <begin position="2"/>
        <end position="47"/>
    </location>
</feature>
<sequence length="53" mass="6053">MSEAAALTGLDEKIVRQAIRQGELIACYAHSSTKRIRRRDLDDWISSLPERPQ</sequence>
<evidence type="ECO:0000313" key="2">
    <source>
        <dbReference type="EMBL" id="AVT46145.1"/>
    </source>
</evidence>
<dbReference type="OrthoDB" id="3239832at2"/>
<protein>
    <submittedName>
        <fullName evidence="2">DNA-binding protein</fullName>
    </submittedName>
    <submittedName>
        <fullName evidence="3">Protein convertase</fullName>
    </submittedName>
</protein>
<dbReference type="InterPro" id="IPR041657">
    <property type="entry name" value="HTH_17"/>
</dbReference>
<gene>
    <name evidence="3" type="ORF">BBK15_03920</name>
    <name evidence="2" type="ORF">C8077_05820</name>
</gene>